<dbReference type="InterPro" id="IPR011577">
    <property type="entry name" value="Cyt_b561_bac/Ni-Hgenase"/>
</dbReference>
<dbReference type="Proteomes" id="UP000737171">
    <property type="component" value="Unassembled WGS sequence"/>
</dbReference>
<dbReference type="Gene3D" id="1.20.950.20">
    <property type="entry name" value="Transmembrane di-heme cytochromes, Chain C"/>
    <property type="match status" value="1"/>
</dbReference>
<name>A0ABX2ELX4_9BURK</name>
<feature type="domain" description="Cytochrome b561 bacterial/Ni-hydrogenase" evidence="7">
    <location>
        <begin position="13"/>
        <end position="188"/>
    </location>
</feature>
<keyword evidence="9" id="KW-1185">Reference proteome</keyword>
<evidence type="ECO:0000313" key="8">
    <source>
        <dbReference type="EMBL" id="NRF69662.1"/>
    </source>
</evidence>
<protein>
    <submittedName>
        <fullName evidence="8">Cytochrome b/b6 domain-containing protein</fullName>
    </submittedName>
</protein>
<dbReference type="EMBL" id="JABRWJ010000006">
    <property type="protein sequence ID" value="NRF69662.1"/>
    <property type="molecule type" value="Genomic_DNA"/>
</dbReference>
<organism evidence="8 9">
    <name type="scientific">Pseudaquabacterium terrae</name>
    <dbReference type="NCBI Taxonomy" id="2732868"/>
    <lineage>
        <taxon>Bacteria</taxon>
        <taxon>Pseudomonadati</taxon>
        <taxon>Pseudomonadota</taxon>
        <taxon>Betaproteobacteria</taxon>
        <taxon>Burkholderiales</taxon>
        <taxon>Sphaerotilaceae</taxon>
        <taxon>Pseudaquabacterium</taxon>
    </lineage>
</organism>
<feature type="transmembrane region" description="Helical" evidence="6">
    <location>
        <begin position="158"/>
        <end position="176"/>
    </location>
</feature>
<dbReference type="InterPro" id="IPR016174">
    <property type="entry name" value="Di-haem_cyt_TM"/>
</dbReference>
<dbReference type="InterPro" id="IPR051542">
    <property type="entry name" value="Hydrogenase_cytochrome"/>
</dbReference>
<dbReference type="Pfam" id="PF01292">
    <property type="entry name" value="Ni_hydr_CYTB"/>
    <property type="match status" value="1"/>
</dbReference>
<feature type="transmembrane region" description="Helical" evidence="6">
    <location>
        <begin position="104"/>
        <end position="126"/>
    </location>
</feature>
<keyword evidence="5 6" id="KW-0472">Membrane</keyword>
<evidence type="ECO:0000313" key="9">
    <source>
        <dbReference type="Proteomes" id="UP000737171"/>
    </source>
</evidence>
<feature type="transmembrane region" description="Helical" evidence="6">
    <location>
        <begin position="45"/>
        <end position="66"/>
    </location>
</feature>
<evidence type="ECO:0000256" key="4">
    <source>
        <dbReference type="ARBA" id="ARBA00022989"/>
    </source>
</evidence>
<reference evidence="8 9" key="1">
    <citation type="submission" date="2020-05" db="EMBL/GenBank/DDBJ databases">
        <title>Aquincola sp. isolate from soil.</title>
        <authorList>
            <person name="Han J."/>
            <person name="Kim D.-U."/>
        </authorList>
    </citation>
    <scope>NUCLEOTIDE SEQUENCE [LARGE SCALE GENOMIC DNA]</scope>
    <source>
        <strain evidence="8 9">S2</strain>
    </source>
</reference>
<dbReference type="SUPFAM" id="SSF81342">
    <property type="entry name" value="Transmembrane di-heme cytochromes"/>
    <property type="match status" value="1"/>
</dbReference>
<feature type="transmembrane region" description="Helical" evidence="6">
    <location>
        <begin position="207"/>
        <end position="227"/>
    </location>
</feature>
<sequence length="228" mass="24804">MSETLSELRPVRVWDLPTRLFHWTLALAVVGLVITGKIGGNALVWHMRIGLTVLALLVFRLLWGLVGGHWSRFARFVYAPATTLRYLRGEHRDGDHFEVGHNPLGAFSVFAMLGILVVQVSTGLFADDEIATTGPLNRFVDTATGLAATSWHKGPGQWIIIGLVLLHVGAIIVYRLRGTSLVAPMWRGDKLLPASVPPSQDSLRQRVLALVLFACCAALSIGIARLGG</sequence>
<proteinExistence type="predicted"/>
<keyword evidence="3 6" id="KW-0812">Transmembrane</keyword>
<gene>
    <name evidence="8" type="ORF">HLB44_21900</name>
</gene>
<evidence type="ECO:0000259" key="7">
    <source>
        <dbReference type="Pfam" id="PF01292"/>
    </source>
</evidence>
<feature type="transmembrane region" description="Helical" evidence="6">
    <location>
        <begin position="20"/>
        <end position="39"/>
    </location>
</feature>
<comment type="caution">
    <text evidence="8">The sequence shown here is derived from an EMBL/GenBank/DDBJ whole genome shotgun (WGS) entry which is preliminary data.</text>
</comment>
<keyword evidence="4 6" id="KW-1133">Transmembrane helix</keyword>
<evidence type="ECO:0000256" key="5">
    <source>
        <dbReference type="ARBA" id="ARBA00023136"/>
    </source>
</evidence>
<dbReference type="PANTHER" id="PTHR30485:SF2">
    <property type="entry name" value="BLL0597 PROTEIN"/>
    <property type="match status" value="1"/>
</dbReference>
<keyword evidence="2" id="KW-1003">Cell membrane</keyword>
<accession>A0ABX2ELX4</accession>
<evidence type="ECO:0000256" key="6">
    <source>
        <dbReference type="SAM" id="Phobius"/>
    </source>
</evidence>
<comment type="subcellular location">
    <subcellularLocation>
        <location evidence="1">Cell membrane</location>
        <topology evidence="1">Multi-pass membrane protein</topology>
    </subcellularLocation>
</comment>
<evidence type="ECO:0000256" key="1">
    <source>
        <dbReference type="ARBA" id="ARBA00004651"/>
    </source>
</evidence>
<dbReference type="PANTHER" id="PTHR30485">
    <property type="entry name" value="NI/FE-HYDROGENASE 1 B-TYPE CYTOCHROME SUBUNIT"/>
    <property type="match status" value="1"/>
</dbReference>
<evidence type="ECO:0000256" key="3">
    <source>
        <dbReference type="ARBA" id="ARBA00022692"/>
    </source>
</evidence>
<evidence type="ECO:0000256" key="2">
    <source>
        <dbReference type="ARBA" id="ARBA00022475"/>
    </source>
</evidence>